<dbReference type="InterPro" id="IPR036691">
    <property type="entry name" value="Endo/exonu/phosph_ase_sf"/>
</dbReference>
<name>A0ABU6DM84_9BACL</name>
<feature type="domain" description="Endonuclease/exonuclease/phosphatase" evidence="1">
    <location>
        <begin position="4"/>
        <end position="256"/>
    </location>
</feature>
<proteinExistence type="predicted"/>
<sequence>MKVLTYNTLFGGFDGADRRRFEAQIELIRATKPDILLIQEAKNATANGSQLLFQMEQAFEMRGFIANAPHTGQNTGIFINSSVKPLSFETDSVHFHHALTILKLDVPNFEKPVTFISAHLCPFGTHVRLTEAYYLVNYAEVQNYVLLAGDFNSVSPYDPDPQGLNELPSHFRTRYVTSDGKAVDKRTLETLNQAGYMDLGHHFGQNADSTVPTATYKDSEFVPFRSDYILTTKALQERAISYKVIKNDLTDIASDHYPVIAEFH</sequence>
<keyword evidence="3" id="KW-1185">Reference proteome</keyword>
<dbReference type="PANTHER" id="PTHR14859">
    <property type="entry name" value="CALCOFLUOR WHITE HYPERSENSITIVE PROTEIN PRECURSOR"/>
    <property type="match status" value="1"/>
</dbReference>
<dbReference type="RefSeq" id="WP_127458776.1">
    <property type="nucleotide sequence ID" value="NZ_JAROBY010000089.1"/>
</dbReference>
<dbReference type="InterPro" id="IPR051916">
    <property type="entry name" value="GPI-anchor_lipid_remodeler"/>
</dbReference>
<dbReference type="InterPro" id="IPR005135">
    <property type="entry name" value="Endo/exonuclease/phosphatase"/>
</dbReference>
<evidence type="ECO:0000313" key="2">
    <source>
        <dbReference type="EMBL" id="MEB4798896.1"/>
    </source>
</evidence>
<dbReference type="Pfam" id="PF03372">
    <property type="entry name" value="Exo_endo_phos"/>
    <property type="match status" value="1"/>
</dbReference>
<dbReference type="Proteomes" id="UP001355653">
    <property type="component" value="Unassembled WGS sequence"/>
</dbReference>
<dbReference type="SUPFAM" id="SSF56219">
    <property type="entry name" value="DNase I-like"/>
    <property type="match status" value="1"/>
</dbReference>
<gene>
    <name evidence="2" type="ORF">P5G65_33880</name>
</gene>
<dbReference type="Gene3D" id="3.60.10.10">
    <property type="entry name" value="Endonuclease/exonuclease/phosphatase"/>
    <property type="match status" value="1"/>
</dbReference>
<keyword evidence="2" id="KW-0540">Nuclease</keyword>
<reference evidence="2 3" key="1">
    <citation type="submission" date="2023-03" db="EMBL/GenBank/DDBJ databases">
        <title>Bacillus Genome Sequencing.</title>
        <authorList>
            <person name="Dunlap C."/>
        </authorList>
    </citation>
    <scope>NUCLEOTIDE SEQUENCE [LARGE SCALE GENOMIC DNA]</scope>
    <source>
        <strain evidence="2 3">NRS-1351</strain>
    </source>
</reference>
<dbReference type="EMBL" id="JAROBY010000089">
    <property type="protein sequence ID" value="MEB4798896.1"/>
    <property type="molecule type" value="Genomic_DNA"/>
</dbReference>
<comment type="caution">
    <text evidence="2">The sequence shown here is derived from an EMBL/GenBank/DDBJ whole genome shotgun (WGS) entry which is preliminary data.</text>
</comment>
<keyword evidence="2" id="KW-0378">Hydrolase</keyword>
<dbReference type="GO" id="GO:0004519">
    <property type="term" value="F:endonuclease activity"/>
    <property type="evidence" value="ECO:0007669"/>
    <property type="project" value="UniProtKB-KW"/>
</dbReference>
<evidence type="ECO:0000313" key="3">
    <source>
        <dbReference type="Proteomes" id="UP001355653"/>
    </source>
</evidence>
<dbReference type="PANTHER" id="PTHR14859:SF1">
    <property type="entry name" value="PGAP2-INTERACTING PROTEIN"/>
    <property type="match status" value="1"/>
</dbReference>
<protein>
    <submittedName>
        <fullName evidence="2">Endonuclease/exonuclease/phosphatase family protein</fullName>
    </submittedName>
</protein>
<accession>A0ABU6DM84</accession>
<keyword evidence="2" id="KW-0255">Endonuclease</keyword>
<evidence type="ECO:0000259" key="1">
    <source>
        <dbReference type="Pfam" id="PF03372"/>
    </source>
</evidence>
<organism evidence="2 3">
    <name type="scientific">Paenibacillus chondroitinus</name>
    <dbReference type="NCBI Taxonomy" id="59842"/>
    <lineage>
        <taxon>Bacteria</taxon>
        <taxon>Bacillati</taxon>
        <taxon>Bacillota</taxon>
        <taxon>Bacilli</taxon>
        <taxon>Bacillales</taxon>
        <taxon>Paenibacillaceae</taxon>
        <taxon>Paenibacillus</taxon>
    </lineage>
</organism>